<evidence type="ECO:0000259" key="3">
    <source>
        <dbReference type="Pfam" id="PF13505"/>
    </source>
</evidence>
<dbReference type="SUPFAM" id="SSF56925">
    <property type="entry name" value="OMPA-like"/>
    <property type="match status" value="1"/>
</dbReference>
<dbReference type="Pfam" id="PF13505">
    <property type="entry name" value="OMP_b-brl"/>
    <property type="match status" value="1"/>
</dbReference>
<protein>
    <recommendedName>
        <fullName evidence="3">Outer membrane protein beta-barrel domain-containing protein</fullName>
    </recommendedName>
</protein>
<dbReference type="OrthoDB" id="6214129at2"/>
<dbReference type="Gene3D" id="2.40.160.20">
    <property type="match status" value="1"/>
</dbReference>
<dbReference type="EMBL" id="LYBM01000008">
    <property type="protein sequence ID" value="ODA34335.1"/>
    <property type="molecule type" value="Genomic_DNA"/>
</dbReference>
<evidence type="ECO:0000256" key="1">
    <source>
        <dbReference type="ARBA" id="ARBA00022729"/>
    </source>
</evidence>
<proteinExistence type="predicted"/>
<feature type="domain" description="Outer membrane protein beta-barrel" evidence="3">
    <location>
        <begin position="5"/>
        <end position="201"/>
    </location>
</feature>
<feature type="chain" id="PRO_5008673218" description="Outer membrane protein beta-barrel domain-containing protein" evidence="2">
    <location>
        <begin position="20"/>
        <end position="201"/>
    </location>
</feature>
<comment type="caution">
    <text evidence="4">The sequence shown here is derived from an EMBL/GenBank/DDBJ whole genome shotgun (WGS) entry which is preliminary data.</text>
</comment>
<dbReference type="Proteomes" id="UP000094936">
    <property type="component" value="Unassembled WGS sequence"/>
</dbReference>
<accession>A0A1C3EM85</accession>
<evidence type="ECO:0000256" key="2">
    <source>
        <dbReference type="SAM" id="SignalP"/>
    </source>
</evidence>
<dbReference type="InterPro" id="IPR027385">
    <property type="entry name" value="Beta-barrel_OMP"/>
</dbReference>
<dbReference type="InterPro" id="IPR011250">
    <property type="entry name" value="OMP/PagP_B-barrel"/>
</dbReference>
<evidence type="ECO:0000313" key="5">
    <source>
        <dbReference type="Proteomes" id="UP000094936"/>
    </source>
</evidence>
<feature type="signal peptide" evidence="2">
    <location>
        <begin position="1"/>
        <end position="19"/>
    </location>
</feature>
<dbReference type="AlphaFoldDB" id="A0A1C3EM85"/>
<dbReference type="STRING" id="1080227.A8L45_06315"/>
<name>A0A1C3EM85_9GAMM</name>
<keyword evidence="1 2" id="KW-0732">Signal</keyword>
<dbReference type="RefSeq" id="WP_068900358.1">
    <property type="nucleotide sequence ID" value="NZ_JBHUIF010000004.1"/>
</dbReference>
<organism evidence="4 5">
    <name type="scientific">Veronia pacifica</name>
    <dbReference type="NCBI Taxonomy" id="1080227"/>
    <lineage>
        <taxon>Bacteria</taxon>
        <taxon>Pseudomonadati</taxon>
        <taxon>Pseudomonadota</taxon>
        <taxon>Gammaproteobacteria</taxon>
        <taxon>Vibrionales</taxon>
        <taxon>Vibrionaceae</taxon>
        <taxon>Veronia</taxon>
    </lineage>
</organism>
<reference evidence="4 5" key="1">
    <citation type="submission" date="2016-05" db="EMBL/GenBank/DDBJ databases">
        <title>Genomic Taxonomy of the Vibrionaceae.</title>
        <authorList>
            <person name="Gomez-Gil B."/>
            <person name="Enciso-Ibarra J."/>
        </authorList>
    </citation>
    <scope>NUCLEOTIDE SEQUENCE [LARGE SCALE GENOMIC DNA]</scope>
    <source>
        <strain evidence="4 5">CAIM 1920</strain>
    </source>
</reference>
<evidence type="ECO:0000313" key="4">
    <source>
        <dbReference type="EMBL" id="ODA34335.1"/>
    </source>
</evidence>
<sequence length="201" mass="21519">MKKSLILMAGVLLTAQANADEFHPYIGGGIGKTSINDSGWSVSEQEGSRMKSNAMDYHAFAGVYQDKIFGFELGYTKYGRTSIADGIGKAVDYHWQPTSISASVNMGYTSKSGIRPFVLLGGSYVKINQSRPLIKNGENGVVGLHYGIGAEYAPAVTKGVTFRVAYEGDMIEINRSSIVDPAGKDYGISLGSVYAGAAYKF</sequence>
<keyword evidence="5" id="KW-1185">Reference proteome</keyword>
<gene>
    <name evidence="4" type="ORF">A8L45_06315</name>
</gene>